<evidence type="ECO:0000313" key="4">
    <source>
        <dbReference type="Proteomes" id="UP001634007"/>
    </source>
</evidence>
<evidence type="ECO:0000256" key="1">
    <source>
        <dbReference type="SAM" id="MobiDB-lite"/>
    </source>
</evidence>
<gene>
    <name evidence="3" type="ORF">ACJRO7_023666</name>
</gene>
<protein>
    <recommendedName>
        <fullName evidence="2">DUF4283 domain-containing protein</fullName>
    </recommendedName>
</protein>
<dbReference type="InterPro" id="IPR040256">
    <property type="entry name" value="At4g02000-like"/>
</dbReference>
<name>A0ABD3KBV2_EUCGL</name>
<comment type="caution">
    <text evidence="3">The sequence shown here is derived from an EMBL/GenBank/DDBJ whole genome shotgun (WGS) entry which is preliminary data.</text>
</comment>
<dbReference type="Proteomes" id="UP001634007">
    <property type="component" value="Unassembled WGS sequence"/>
</dbReference>
<accession>A0ABD3KBV2</accession>
<dbReference type="PANTHER" id="PTHR31286:SF165">
    <property type="entry name" value="DUF4283 DOMAIN-CONTAINING PROTEIN"/>
    <property type="match status" value="1"/>
</dbReference>
<dbReference type="Pfam" id="PF14111">
    <property type="entry name" value="DUF4283"/>
    <property type="match status" value="1"/>
</dbReference>
<evidence type="ECO:0000313" key="3">
    <source>
        <dbReference type="EMBL" id="KAL3734351.1"/>
    </source>
</evidence>
<proteinExistence type="predicted"/>
<reference evidence="3 4" key="1">
    <citation type="submission" date="2024-11" db="EMBL/GenBank/DDBJ databases">
        <title>Chromosome-level genome assembly of Eucalyptus globulus Labill. provides insights into its genome evolution.</title>
        <authorList>
            <person name="Li X."/>
        </authorList>
    </citation>
    <scope>NUCLEOTIDE SEQUENCE [LARGE SCALE GENOMIC DNA]</scope>
    <source>
        <strain evidence="3">CL2024</strain>
        <tissue evidence="3">Fresh tender leaves</tissue>
    </source>
</reference>
<evidence type="ECO:0000259" key="2">
    <source>
        <dbReference type="Pfam" id="PF14111"/>
    </source>
</evidence>
<dbReference type="AlphaFoldDB" id="A0ABD3KBV2"/>
<feature type="region of interest" description="Disordered" evidence="1">
    <location>
        <begin position="278"/>
        <end position="297"/>
    </location>
</feature>
<sequence>MQKAPPTRSWASVAKLSTKGYELSYIPPTYVGKNAVVHLSEDVVHAADPKWNHCLVGYFVGERVPFKMTESVLKDTWGSHLTEVLANDEGFYFFFIPDYDYRKKILDEGSLTVDRVPLILKQWHPTLELRKDLQSSVPVWIHMKNIPFAYWSAPGISQIASAVGRPLYVDPFTEKMRQLSYARVCVEVSAKLERCETVEVFLNGESFIVPIFYEWRPISCPKCHVFGHNCERVEVPVPPAVDSRVPVVAEVPVPPAVESCTPTIAELSVHVAQSDQREGWKQVTHKKETTTQYISDG</sequence>
<keyword evidence="4" id="KW-1185">Reference proteome</keyword>
<dbReference type="InterPro" id="IPR025558">
    <property type="entry name" value="DUF4283"/>
</dbReference>
<feature type="compositionally biased region" description="Basic and acidic residues" evidence="1">
    <location>
        <begin position="278"/>
        <end position="289"/>
    </location>
</feature>
<feature type="domain" description="DUF4283" evidence="2">
    <location>
        <begin position="50"/>
        <end position="128"/>
    </location>
</feature>
<dbReference type="EMBL" id="JBJKBG010000006">
    <property type="protein sequence ID" value="KAL3734351.1"/>
    <property type="molecule type" value="Genomic_DNA"/>
</dbReference>
<dbReference type="PANTHER" id="PTHR31286">
    <property type="entry name" value="GLYCINE-RICH CELL WALL STRUCTURAL PROTEIN 1.8-LIKE"/>
    <property type="match status" value="1"/>
</dbReference>
<organism evidence="3 4">
    <name type="scientific">Eucalyptus globulus</name>
    <name type="common">Tasmanian blue gum</name>
    <dbReference type="NCBI Taxonomy" id="34317"/>
    <lineage>
        <taxon>Eukaryota</taxon>
        <taxon>Viridiplantae</taxon>
        <taxon>Streptophyta</taxon>
        <taxon>Embryophyta</taxon>
        <taxon>Tracheophyta</taxon>
        <taxon>Spermatophyta</taxon>
        <taxon>Magnoliopsida</taxon>
        <taxon>eudicotyledons</taxon>
        <taxon>Gunneridae</taxon>
        <taxon>Pentapetalae</taxon>
        <taxon>rosids</taxon>
        <taxon>malvids</taxon>
        <taxon>Myrtales</taxon>
        <taxon>Myrtaceae</taxon>
        <taxon>Myrtoideae</taxon>
        <taxon>Eucalypteae</taxon>
        <taxon>Eucalyptus</taxon>
    </lineage>
</organism>